<accession>X1IXT5</accession>
<reference evidence="2" key="1">
    <citation type="journal article" date="2014" name="Front. Microbiol.">
        <title>High frequency of phylogenetically diverse reductive dehalogenase-homologous genes in deep subseafloor sedimentary metagenomes.</title>
        <authorList>
            <person name="Kawai M."/>
            <person name="Futagami T."/>
            <person name="Toyoda A."/>
            <person name="Takaki Y."/>
            <person name="Nishi S."/>
            <person name="Hori S."/>
            <person name="Arai W."/>
            <person name="Tsubouchi T."/>
            <person name="Morono Y."/>
            <person name="Uchiyama I."/>
            <person name="Ito T."/>
            <person name="Fujiyama A."/>
            <person name="Inagaki F."/>
            <person name="Takami H."/>
        </authorList>
    </citation>
    <scope>NUCLEOTIDE SEQUENCE</scope>
    <source>
        <strain evidence="2">Expedition CK06-06</strain>
    </source>
</reference>
<feature type="compositionally biased region" description="Basic and acidic residues" evidence="1">
    <location>
        <begin position="53"/>
        <end position="71"/>
    </location>
</feature>
<dbReference type="AlphaFoldDB" id="X1IXT5"/>
<name>X1IXT5_9ZZZZ</name>
<sequence>DKWKLDKKSSFSELDKKASKTCGIVKLNLTKNQVKLDKKSSLGIPNNQRKGIKNKDVKGGEHTYKETLKDNKDKKDKKIRFNFNKKEFTNLTKERMEEFDEKYPGVDIDEQIERMENWLMEEKEKRDKGEKNKIPKDYNRFIHNWLRKEEQQ</sequence>
<gene>
    <name evidence="2" type="ORF">S03H2_49941</name>
</gene>
<protein>
    <submittedName>
        <fullName evidence="2">Uncharacterized protein</fullName>
    </submittedName>
</protein>
<feature type="region of interest" description="Disordered" evidence="1">
    <location>
        <begin position="40"/>
        <end position="71"/>
    </location>
</feature>
<organism evidence="2">
    <name type="scientific">marine sediment metagenome</name>
    <dbReference type="NCBI Taxonomy" id="412755"/>
    <lineage>
        <taxon>unclassified sequences</taxon>
        <taxon>metagenomes</taxon>
        <taxon>ecological metagenomes</taxon>
    </lineage>
</organism>
<feature type="non-terminal residue" evidence="2">
    <location>
        <position position="1"/>
    </location>
</feature>
<comment type="caution">
    <text evidence="2">The sequence shown here is derived from an EMBL/GenBank/DDBJ whole genome shotgun (WGS) entry which is preliminary data.</text>
</comment>
<evidence type="ECO:0000313" key="2">
    <source>
        <dbReference type="EMBL" id="GAH62368.1"/>
    </source>
</evidence>
<dbReference type="EMBL" id="BARU01031587">
    <property type="protein sequence ID" value="GAH62368.1"/>
    <property type="molecule type" value="Genomic_DNA"/>
</dbReference>
<evidence type="ECO:0000256" key="1">
    <source>
        <dbReference type="SAM" id="MobiDB-lite"/>
    </source>
</evidence>
<proteinExistence type="predicted"/>